<keyword evidence="1" id="KW-0378">Hydrolase</keyword>
<sequence length="476" mass="52748">MLNLKHHGATTGVTGSCHELTVGTHGILIDCGLFQGQDTGVGANARDLAIDFPVDHIRALVVTHVHIDHVGRIPYLLAAGFEGPIICSEPSAVMLPEILEDALRIGFTRDRKLIGQVLSLIRSRLVPVPYGQWHDVLDERSNGHEFSLRVRLQRAGHILGSAYVECDTRADGRDERIVFSGDLGAEHSPLLPPPASPERADRLIIESTYGDRHHEGREGRRHRLRQILEHALEDGGTVLVPAFSIGRTQELLYELEDIIHAHGDHRLPSRAAVAAGRSSLIWSDLEIVVDSPLAAEFTRIYRDLKPFWDEEAMARVNAGRHPLSFEQLTVINDHEDHLRAVDYLARSGRPCIVLAGSGMCAGGRIVNYLKRMLGDERNDVLFVGYQAAGTPGRDILTYGPRQGWVELDGERYTIRAAIHKISGYSAHADQADLCRFIDGIPVAPQEIRIVHGDTDVKQRFYNLLQEKGYGNVVIPC</sequence>
<dbReference type="SMART" id="SM01027">
    <property type="entry name" value="Beta-Casp"/>
    <property type="match status" value="1"/>
</dbReference>
<proteinExistence type="predicted"/>
<dbReference type="SMART" id="SM00849">
    <property type="entry name" value="Lactamase_B"/>
    <property type="match status" value="1"/>
</dbReference>
<dbReference type="AlphaFoldDB" id="A0A1I6H9A4"/>
<keyword evidence="5" id="KW-1185">Reference proteome</keyword>
<protein>
    <submittedName>
        <fullName evidence="4">Metallo-beta-lactamase family protein</fullName>
    </submittedName>
</protein>
<dbReference type="OrthoDB" id="9803916at2"/>
<dbReference type="CDD" id="cd16295">
    <property type="entry name" value="TTHA0252-CPSF-like_MBL-fold"/>
    <property type="match status" value="1"/>
</dbReference>
<dbReference type="InterPro" id="IPR022712">
    <property type="entry name" value="Beta_Casp"/>
</dbReference>
<dbReference type="STRING" id="650891.SAMN05216203_1005"/>
<dbReference type="EMBL" id="FOYW01000001">
    <property type="protein sequence ID" value="SFR50894.1"/>
    <property type="molecule type" value="Genomic_DNA"/>
</dbReference>
<dbReference type="Pfam" id="PF10996">
    <property type="entry name" value="Beta-Casp"/>
    <property type="match status" value="1"/>
</dbReference>
<dbReference type="Proteomes" id="UP000198644">
    <property type="component" value="Unassembled WGS sequence"/>
</dbReference>
<dbReference type="GO" id="GO:0004521">
    <property type="term" value="F:RNA endonuclease activity"/>
    <property type="evidence" value="ECO:0007669"/>
    <property type="project" value="TreeGrafter"/>
</dbReference>
<dbReference type="SUPFAM" id="SSF56281">
    <property type="entry name" value="Metallo-hydrolase/oxidoreductase"/>
    <property type="match status" value="1"/>
</dbReference>
<evidence type="ECO:0000256" key="1">
    <source>
        <dbReference type="ARBA" id="ARBA00022801"/>
    </source>
</evidence>
<dbReference type="PANTHER" id="PTHR11203">
    <property type="entry name" value="CLEAVAGE AND POLYADENYLATION SPECIFICITY FACTOR FAMILY MEMBER"/>
    <property type="match status" value="1"/>
</dbReference>
<feature type="domain" description="Metallo-beta-lactamase" evidence="2">
    <location>
        <begin position="14"/>
        <end position="243"/>
    </location>
</feature>
<evidence type="ECO:0000313" key="5">
    <source>
        <dbReference type="Proteomes" id="UP000198644"/>
    </source>
</evidence>
<evidence type="ECO:0000259" key="2">
    <source>
        <dbReference type="SMART" id="SM00849"/>
    </source>
</evidence>
<feature type="domain" description="Beta-Casp" evidence="3">
    <location>
        <begin position="248"/>
        <end position="395"/>
    </location>
</feature>
<dbReference type="GO" id="GO:0016787">
    <property type="term" value="F:hydrolase activity"/>
    <property type="evidence" value="ECO:0007669"/>
    <property type="project" value="UniProtKB-KW"/>
</dbReference>
<dbReference type="Pfam" id="PF00753">
    <property type="entry name" value="Lactamase_B"/>
    <property type="match status" value="1"/>
</dbReference>
<dbReference type="PANTHER" id="PTHR11203:SF37">
    <property type="entry name" value="INTEGRATOR COMPLEX SUBUNIT 11"/>
    <property type="match status" value="1"/>
</dbReference>
<dbReference type="PROSITE" id="PS51257">
    <property type="entry name" value="PROKAR_LIPOPROTEIN"/>
    <property type="match status" value="1"/>
</dbReference>
<dbReference type="Pfam" id="PF07521">
    <property type="entry name" value="RMMBL"/>
    <property type="match status" value="1"/>
</dbReference>
<dbReference type="InterPro" id="IPR050698">
    <property type="entry name" value="MBL"/>
</dbReference>
<accession>A0A1I6H9A4</accession>
<dbReference type="Gene3D" id="3.40.50.10890">
    <property type="match status" value="1"/>
</dbReference>
<dbReference type="InterPro" id="IPR001279">
    <property type="entry name" value="Metallo-B-lactamas"/>
</dbReference>
<reference evidence="4 5" key="1">
    <citation type="submission" date="2016-10" db="EMBL/GenBank/DDBJ databases">
        <authorList>
            <person name="de Groot N.N."/>
        </authorList>
    </citation>
    <scope>NUCLEOTIDE SEQUENCE [LARGE SCALE GENOMIC DNA]</scope>
    <source>
        <strain evidence="4 5">CGMCC 1.9167</strain>
    </source>
</reference>
<name>A0A1I6H9A4_9GAMM</name>
<dbReference type="Gene3D" id="3.60.15.10">
    <property type="entry name" value="Ribonuclease Z/Hydroxyacylglutathione hydrolase-like"/>
    <property type="match status" value="1"/>
</dbReference>
<dbReference type="InterPro" id="IPR036866">
    <property type="entry name" value="RibonucZ/Hydroxyglut_hydro"/>
</dbReference>
<organism evidence="4 5">
    <name type="scientific">Marinobacter daqiaonensis</name>
    <dbReference type="NCBI Taxonomy" id="650891"/>
    <lineage>
        <taxon>Bacteria</taxon>
        <taxon>Pseudomonadati</taxon>
        <taxon>Pseudomonadota</taxon>
        <taxon>Gammaproteobacteria</taxon>
        <taxon>Pseudomonadales</taxon>
        <taxon>Marinobacteraceae</taxon>
        <taxon>Marinobacter</taxon>
    </lineage>
</organism>
<dbReference type="InterPro" id="IPR011108">
    <property type="entry name" value="RMMBL"/>
</dbReference>
<dbReference type="RefSeq" id="WP_092009441.1">
    <property type="nucleotide sequence ID" value="NZ_FOYW01000001.1"/>
</dbReference>
<evidence type="ECO:0000313" key="4">
    <source>
        <dbReference type="EMBL" id="SFR50894.1"/>
    </source>
</evidence>
<evidence type="ECO:0000259" key="3">
    <source>
        <dbReference type="SMART" id="SM01027"/>
    </source>
</evidence>
<gene>
    <name evidence="4" type="ORF">SAMN05216203_1005</name>
</gene>